<gene>
    <name evidence="1" type="ORF">AWC14_02295</name>
</gene>
<comment type="caution">
    <text evidence="1">The sequence shown here is derived from an EMBL/GenBank/DDBJ whole genome shotgun (WGS) entry which is preliminary data.</text>
</comment>
<protein>
    <submittedName>
        <fullName evidence="1">Uncharacterized protein</fullName>
    </submittedName>
</protein>
<keyword evidence="2" id="KW-1185">Reference proteome</keyword>
<proteinExistence type="predicted"/>
<evidence type="ECO:0000313" key="1">
    <source>
        <dbReference type="EMBL" id="ORW04848.1"/>
    </source>
</evidence>
<sequence>MALFRDRDTGEELDDADLDNQYHVYVAELKAELPDVQPCSFKHWLRGELQDRLVEIAGGTEGP</sequence>
<dbReference type="RefSeq" id="WP_085241259.1">
    <property type="nucleotide sequence ID" value="NZ_LQPE01000097.1"/>
</dbReference>
<dbReference type="EMBL" id="LQPE01000097">
    <property type="protein sequence ID" value="ORW04848.1"/>
    <property type="molecule type" value="Genomic_DNA"/>
</dbReference>
<evidence type="ECO:0000313" key="2">
    <source>
        <dbReference type="Proteomes" id="UP000193487"/>
    </source>
</evidence>
<reference evidence="1 2" key="1">
    <citation type="submission" date="2016-01" db="EMBL/GenBank/DDBJ databases">
        <title>The new phylogeny of the genus Mycobacterium.</title>
        <authorList>
            <person name="Tarcisio F."/>
            <person name="Conor M."/>
            <person name="Antonella G."/>
            <person name="Elisabetta G."/>
            <person name="Giulia F.S."/>
            <person name="Sara T."/>
            <person name="Anna F."/>
            <person name="Clotilde B."/>
            <person name="Roberto B."/>
            <person name="Veronica D.S."/>
            <person name="Fabio R."/>
            <person name="Monica P."/>
            <person name="Olivier J."/>
            <person name="Enrico T."/>
            <person name="Nicola S."/>
        </authorList>
    </citation>
    <scope>NUCLEOTIDE SEQUENCE [LARGE SCALE GENOMIC DNA]</scope>
    <source>
        <strain evidence="1 2">DSM 45166</strain>
    </source>
</reference>
<accession>A0A1X1Y172</accession>
<name>A0A1X1Y172_9MYCO</name>
<dbReference type="Proteomes" id="UP000193487">
    <property type="component" value="Unassembled WGS sequence"/>
</dbReference>
<organism evidence="1 2">
    <name type="scientific">Mycobacterium kyorinense</name>
    <dbReference type="NCBI Taxonomy" id="487514"/>
    <lineage>
        <taxon>Bacteria</taxon>
        <taxon>Bacillati</taxon>
        <taxon>Actinomycetota</taxon>
        <taxon>Actinomycetes</taxon>
        <taxon>Mycobacteriales</taxon>
        <taxon>Mycobacteriaceae</taxon>
        <taxon>Mycobacterium</taxon>
    </lineage>
</organism>
<dbReference type="AlphaFoldDB" id="A0A1X1Y172"/>